<dbReference type="AlphaFoldDB" id="A0A915YGJ2"/>
<name>A0A915YGJ2_9BACT</name>
<dbReference type="NCBIfam" id="TIGR04183">
    <property type="entry name" value="Por_Secre_tail"/>
    <property type="match status" value="1"/>
</dbReference>
<dbReference type="SUPFAM" id="SSF51126">
    <property type="entry name" value="Pectin lyase-like"/>
    <property type="match status" value="1"/>
</dbReference>
<feature type="chain" id="PRO_5036802411" evidence="1">
    <location>
        <begin position="19"/>
        <end position="475"/>
    </location>
</feature>
<evidence type="ECO:0000256" key="1">
    <source>
        <dbReference type="SAM" id="SignalP"/>
    </source>
</evidence>
<dbReference type="InterPro" id="IPR026444">
    <property type="entry name" value="Secre_tail"/>
</dbReference>
<gene>
    <name evidence="2" type="ORF">AsAng_0033610</name>
</gene>
<proteinExistence type="predicted"/>
<reference evidence="2" key="1">
    <citation type="submission" date="2022-09" db="EMBL/GenBank/DDBJ databases">
        <title>Aureispira anguillicida sp. nov., isolated from Leptocephalus of Japanese eel Anguilla japonica.</title>
        <authorList>
            <person name="Yuasa K."/>
            <person name="Mekata T."/>
            <person name="Ikunari K."/>
        </authorList>
    </citation>
    <scope>NUCLEOTIDE SEQUENCE</scope>
    <source>
        <strain evidence="2">EL160426</strain>
    </source>
</reference>
<feature type="signal peptide" evidence="1">
    <location>
        <begin position="1"/>
        <end position="18"/>
    </location>
</feature>
<evidence type="ECO:0000313" key="2">
    <source>
        <dbReference type="EMBL" id="BDS12637.1"/>
    </source>
</evidence>
<keyword evidence="3" id="KW-1185">Reference proteome</keyword>
<sequence length="475" mass="52510">MKSILLFFSILLSSNLIGQAIITNKGATIHINTDAILAINGDLHNESTGVWSMKSGSRLQLNGSILNNALNHLTADTGGTVILKGNNLRNLSGQHPIRFYHLELDLTAANVQLDTTVQIDGNVQMTSGNIDLNGQNINLSPNSSLINETNAHRIFGNSGLLRISRTINSPNSLNIGGLGLVVTSTSNWGNTTIERGHQQHTDQNGNLSILRYYNLAPTHAIGSTVHLEFHYLDHEIVGQNEANLQLWRSIDNGNTWTKPGGSIHVNSNHLTYGGLDSSQVRLTLGPSSSILPIQALNFNAQLVEPQKVRLDWSTVTEIGCDYFEVQRSNNGLEFQSLGIAKGAGTTYDRQNYSRWDLAPFAGHNYYRLKQVFFDGTIDFSPIRHLYIQAINQIVTVYPNPIVLPQKLQLKTAQEGNYQFTLYNALGEIVFSKQWYNSNPKSVLNCALPELSAANYFYTVQCNQSLKTQGKLVLLH</sequence>
<dbReference type="RefSeq" id="WP_264788001.1">
    <property type="nucleotide sequence ID" value="NZ_AP026867.1"/>
</dbReference>
<dbReference type="EMBL" id="AP026867">
    <property type="protein sequence ID" value="BDS12637.1"/>
    <property type="molecule type" value="Genomic_DNA"/>
</dbReference>
<accession>A0A915YGJ2</accession>
<evidence type="ECO:0000313" key="3">
    <source>
        <dbReference type="Proteomes" id="UP001060919"/>
    </source>
</evidence>
<dbReference type="KEGG" id="aup:AsAng_0033610"/>
<keyword evidence="1" id="KW-0732">Signal</keyword>
<dbReference type="Proteomes" id="UP001060919">
    <property type="component" value="Chromosome"/>
</dbReference>
<protein>
    <submittedName>
        <fullName evidence="2">T9SS type A sorting domain-containing protein</fullName>
    </submittedName>
</protein>
<dbReference type="InterPro" id="IPR011050">
    <property type="entry name" value="Pectin_lyase_fold/virulence"/>
</dbReference>
<organism evidence="2 3">
    <name type="scientific">Aureispira anguillae</name>
    <dbReference type="NCBI Taxonomy" id="2864201"/>
    <lineage>
        <taxon>Bacteria</taxon>
        <taxon>Pseudomonadati</taxon>
        <taxon>Bacteroidota</taxon>
        <taxon>Saprospiria</taxon>
        <taxon>Saprospirales</taxon>
        <taxon>Saprospiraceae</taxon>
        <taxon>Aureispira</taxon>
    </lineage>
</organism>